<dbReference type="GO" id="GO:1990904">
    <property type="term" value="C:ribonucleoprotein complex"/>
    <property type="evidence" value="ECO:0007669"/>
    <property type="project" value="UniProtKB-KW"/>
</dbReference>
<comment type="similarity">
    <text evidence="1">Belongs to the eukaryotic ribosomal protein eL33 family.</text>
</comment>
<dbReference type="EMBL" id="KB206411">
    <property type="protein sequence ID" value="ELP91862.1"/>
    <property type="molecule type" value="Genomic_DNA"/>
</dbReference>
<keyword evidence="5" id="KW-1185">Reference proteome</keyword>
<evidence type="ECO:0000313" key="4">
    <source>
        <dbReference type="EMBL" id="ELP91862.1"/>
    </source>
</evidence>
<sequence>MQVPRLYTNAVFAGYRRGQRNIYPNVAILHIDGVNMKEDTEFYIGKRCAYIYKVAVKKGSKKPAVRAIYGTVVAAHGCAGAVRARFAHNLPPKAIGENVKVFLYPSKI</sequence>
<evidence type="ECO:0000313" key="5">
    <source>
        <dbReference type="Proteomes" id="UP000014680"/>
    </source>
</evidence>
<dbReference type="InterPro" id="IPR038661">
    <property type="entry name" value="Ribosomal_eL33_sf"/>
</dbReference>
<gene>
    <name evidence="4" type="ORF">EIN_397620</name>
</gene>
<keyword evidence="3" id="KW-0687">Ribonucleoprotein</keyword>
<dbReference type="Pfam" id="PF01247">
    <property type="entry name" value="Ribosomal_L35Ae"/>
    <property type="match status" value="1"/>
</dbReference>
<dbReference type="GO" id="GO:0003735">
    <property type="term" value="F:structural constituent of ribosome"/>
    <property type="evidence" value="ECO:0007669"/>
    <property type="project" value="InterPro"/>
</dbReference>
<dbReference type="InterPro" id="IPR001780">
    <property type="entry name" value="Ribosomal_eL33"/>
</dbReference>
<dbReference type="OrthoDB" id="1166329at2759"/>
<dbReference type="AlphaFoldDB" id="A0A0A1UA01"/>
<dbReference type="Proteomes" id="UP000014680">
    <property type="component" value="Unassembled WGS sequence"/>
</dbReference>
<evidence type="ECO:0000256" key="2">
    <source>
        <dbReference type="ARBA" id="ARBA00022980"/>
    </source>
</evidence>
<dbReference type="GO" id="GO:0006412">
    <property type="term" value="P:translation"/>
    <property type="evidence" value="ECO:0007669"/>
    <property type="project" value="InterPro"/>
</dbReference>
<dbReference type="PANTHER" id="PTHR10902">
    <property type="entry name" value="60S RIBOSOMAL PROTEIN L35A"/>
    <property type="match status" value="1"/>
</dbReference>
<accession>A0A0A1UA01</accession>
<proteinExistence type="inferred from homology"/>
<reference evidence="4 5" key="1">
    <citation type="submission" date="2012-10" db="EMBL/GenBank/DDBJ databases">
        <authorList>
            <person name="Zafar N."/>
            <person name="Inman J."/>
            <person name="Hall N."/>
            <person name="Lorenzi H."/>
            <person name="Caler E."/>
        </authorList>
    </citation>
    <scope>NUCLEOTIDE SEQUENCE [LARGE SCALE GENOMIC DNA]</scope>
    <source>
        <strain evidence="4 5">IP1</strain>
    </source>
</reference>
<evidence type="ECO:0000256" key="1">
    <source>
        <dbReference type="ARBA" id="ARBA00009269"/>
    </source>
</evidence>
<dbReference type="FunFam" id="2.40.10.190:FF:000001">
    <property type="entry name" value="60S ribosomal protein L35a"/>
    <property type="match status" value="1"/>
</dbReference>
<dbReference type="VEuPathDB" id="AmoebaDB:EIN_397620"/>
<protein>
    <submittedName>
        <fullName evidence="4">60S ribosomal protein L35A, putative</fullName>
    </submittedName>
</protein>
<dbReference type="HAMAP" id="MF_00573">
    <property type="entry name" value="Ribosomal_eL33"/>
    <property type="match status" value="1"/>
</dbReference>
<dbReference type="SUPFAM" id="SSF50447">
    <property type="entry name" value="Translation proteins"/>
    <property type="match status" value="1"/>
</dbReference>
<evidence type="ECO:0000256" key="3">
    <source>
        <dbReference type="ARBA" id="ARBA00023274"/>
    </source>
</evidence>
<dbReference type="GO" id="GO:0005840">
    <property type="term" value="C:ribosome"/>
    <property type="evidence" value="ECO:0007669"/>
    <property type="project" value="UniProtKB-KW"/>
</dbReference>
<organism evidence="4 5">
    <name type="scientific">Entamoeba invadens IP1</name>
    <dbReference type="NCBI Taxonomy" id="370355"/>
    <lineage>
        <taxon>Eukaryota</taxon>
        <taxon>Amoebozoa</taxon>
        <taxon>Evosea</taxon>
        <taxon>Archamoebae</taxon>
        <taxon>Mastigamoebida</taxon>
        <taxon>Entamoebidae</taxon>
        <taxon>Entamoeba</taxon>
    </lineage>
</organism>
<name>A0A0A1UA01_ENTIV</name>
<dbReference type="RefSeq" id="XP_004258633.1">
    <property type="nucleotide sequence ID" value="XM_004258585.1"/>
</dbReference>
<dbReference type="KEGG" id="eiv:EIN_397620"/>
<keyword evidence="2 4" id="KW-0689">Ribosomal protein</keyword>
<dbReference type="Gene3D" id="2.40.10.190">
    <property type="entry name" value="translation elongation factor selb, chain A, domain 4"/>
    <property type="match status" value="1"/>
</dbReference>
<dbReference type="InterPro" id="IPR009000">
    <property type="entry name" value="Transl_B-barrel_sf"/>
</dbReference>
<dbReference type="OMA" id="DETRVIW"/>
<dbReference type="GeneID" id="14890940"/>